<dbReference type="InterPro" id="IPR010264">
    <property type="entry name" value="Self-incomp_S1"/>
</dbReference>
<organism evidence="7 8">
    <name type="scientific">Liquidambar formosana</name>
    <name type="common">Formosan gum</name>
    <dbReference type="NCBI Taxonomy" id="63359"/>
    <lineage>
        <taxon>Eukaryota</taxon>
        <taxon>Viridiplantae</taxon>
        <taxon>Streptophyta</taxon>
        <taxon>Embryophyta</taxon>
        <taxon>Tracheophyta</taxon>
        <taxon>Spermatophyta</taxon>
        <taxon>Magnoliopsida</taxon>
        <taxon>eudicotyledons</taxon>
        <taxon>Gunneridae</taxon>
        <taxon>Pentapetalae</taxon>
        <taxon>Saxifragales</taxon>
        <taxon>Altingiaceae</taxon>
        <taxon>Liquidambar</taxon>
    </lineage>
</organism>
<dbReference type="Pfam" id="PF05938">
    <property type="entry name" value="Self-incomp_S1"/>
    <property type="match status" value="1"/>
</dbReference>
<dbReference type="GO" id="GO:0005576">
    <property type="term" value="C:extracellular region"/>
    <property type="evidence" value="ECO:0007669"/>
    <property type="project" value="UniProtKB-SubCell"/>
</dbReference>
<comment type="caution">
    <text evidence="7">The sequence shown here is derived from an EMBL/GenBank/DDBJ whole genome shotgun (WGS) entry which is preliminary data.</text>
</comment>
<evidence type="ECO:0000256" key="3">
    <source>
        <dbReference type="ARBA" id="ARBA00022471"/>
    </source>
</evidence>
<dbReference type="EMBL" id="JBBPBK010000001">
    <property type="protein sequence ID" value="KAK9291321.1"/>
    <property type="molecule type" value="Genomic_DNA"/>
</dbReference>
<dbReference type="Proteomes" id="UP001415857">
    <property type="component" value="Unassembled WGS sequence"/>
</dbReference>
<gene>
    <name evidence="7" type="ORF">L1049_019266</name>
</gene>
<dbReference type="AlphaFoldDB" id="A0AAP0S5D8"/>
<keyword evidence="4 6" id="KW-0964">Secreted</keyword>
<feature type="signal peptide" evidence="6">
    <location>
        <begin position="1"/>
        <end position="29"/>
    </location>
</feature>
<evidence type="ECO:0000256" key="4">
    <source>
        <dbReference type="ARBA" id="ARBA00022525"/>
    </source>
</evidence>
<sequence>MDTLKHNTGGLMLVLTVLFFSGQVLQVSGLFDKVKVIIANELERPLTLHCKSKDDDLGRHVLQHWKEYSWAFRVNFWQTTLFWCNFQWHLQRNILVEGSFKIYEARKDQERCQKSCIWILRQEGLYLKDTNRHGWFKIYRWPLPESITT</sequence>
<evidence type="ECO:0000256" key="6">
    <source>
        <dbReference type="RuleBase" id="RU367044"/>
    </source>
</evidence>
<dbReference type="PANTHER" id="PTHR31232">
    <property type="match status" value="1"/>
</dbReference>
<evidence type="ECO:0000313" key="7">
    <source>
        <dbReference type="EMBL" id="KAK9291321.1"/>
    </source>
</evidence>
<protein>
    <recommendedName>
        <fullName evidence="6">S-protein homolog</fullName>
    </recommendedName>
</protein>
<reference evidence="7 8" key="1">
    <citation type="journal article" date="2024" name="Plant J.">
        <title>Genome sequences and population genomics reveal climatic adaptation and genomic divergence between two closely related sweetgum species.</title>
        <authorList>
            <person name="Xu W.Q."/>
            <person name="Ren C.Q."/>
            <person name="Zhang X.Y."/>
            <person name="Comes H.P."/>
            <person name="Liu X.H."/>
            <person name="Li Y.G."/>
            <person name="Kettle C.J."/>
            <person name="Jalonen R."/>
            <person name="Gaisberger H."/>
            <person name="Ma Y.Z."/>
            <person name="Qiu Y.X."/>
        </authorList>
    </citation>
    <scope>NUCLEOTIDE SEQUENCE [LARGE SCALE GENOMIC DNA]</scope>
    <source>
        <strain evidence="7">Hangzhou</strain>
    </source>
</reference>
<feature type="chain" id="PRO_5042661848" description="S-protein homolog" evidence="6">
    <location>
        <begin position="30"/>
        <end position="149"/>
    </location>
</feature>
<evidence type="ECO:0000256" key="2">
    <source>
        <dbReference type="ARBA" id="ARBA00005581"/>
    </source>
</evidence>
<evidence type="ECO:0000313" key="8">
    <source>
        <dbReference type="Proteomes" id="UP001415857"/>
    </source>
</evidence>
<comment type="subcellular location">
    <subcellularLocation>
        <location evidence="1 6">Secreted</location>
    </subcellularLocation>
</comment>
<dbReference type="GO" id="GO:0060320">
    <property type="term" value="P:rejection of self pollen"/>
    <property type="evidence" value="ECO:0007669"/>
    <property type="project" value="UniProtKB-KW"/>
</dbReference>
<comment type="similarity">
    <text evidence="2 6">Belongs to the plant self-incompatibility (S1) protein family.</text>
</comment>
<accession>A0AAP0S5D8</accession>
<proteinExistence type="inferred from homology"/>
<evidence type="ECO:0000256" key="5">
    <source>
        <dbReference type="ARBA" id="ARBA00022729"/>
    </source>
</evidence>
<evidence type="ECO:0000256" key="1">
    <source>
        <dbReference type="ARBA" id="ARBA00004613"/>
    </source>
</evidence>
<keyword evidence="3 6" id="KW-0713">Self-incompatibility</keyword>
<keyword evidence="8" id="KW-1185">Reference proteome</keyword>
<dbReference type="PANTHER" id="PTHR31232:SF18">
    <property type="entry name" value="S-PROTEIN HOMOLOG"/>
    <property type="match status" value="1"/>
</dbReference>
<keyword evidence="5 6" id="KW-0732">Signal</keyword>
<name>A0AAP0S5D8_LIQFO</name>